<evidence type="ECO:0000256" key="3">
    <source>
        <dbReference type="ARBA" id="ARBA00022490"/>
    </source>
</evidence>
<dbReference type="HOGENOM" id="CLU_116175_0_0_9"/>
<keyword evidence="6" id="KW-0598">Phosphotransferase system</keyword>
<keyword evidence="2" id="KW-0813">Transport</keyword>
<dbReference type="InterPro" id="IPR004720">
    <property type="entry name" value="PTS_IIB_sorbose-sp"/>
</dbReference>
<gene>
    <name evidence="9" type="ORF">HOLDEFILI_00074</name>
</gene>
<organism evidence="9 10">
    <name type="scientific">Holdemania filiformis DSM 12042</name>
    <dbReference type="NCBI Taxonomy" id="545696"/>
    <lineage>
        <taxon>Bacteria</taxon>
        <taxon>Bacillati</taxon>
        <taxon>Bacillota</taxon>
        <taxon>Erysipelotrichia</taxon>
        <taxon>Erysipelotrichales</taxon>
        <taxon>Erysipelotrichaceae</taxon>
        <taxon>Holdemania</taxon>
    </lineage>
</organism>
<dbReference type="GO" id="GO:0009401">
    <property type="term" value="P:phosphoenolpyruvate-dependent sugar phosphotransferase system"/>
    <property type="evidence" value="ECO:0007669"/>
    <property type="project" value="UniProtKB-KW"/>
</dbReference>
<reference evidence="9 10" key="2">
    <citation type="submission" date="2009-02" db="EMBL/GenBank/DDBJ databases">
        <title>Draft genome sequence of Holdemania filiformis DSM 12042.</title>
        <authorList>
            <person name="Sudarsanam P."/>
            <person name="Ley R."/>
            <person name="Guruge J."/>
            <person name="Turnbaugh P.J."/>
            <person name="Mahowald M."/>
            <person name="Liep D."/>
            <person name="Gordon J."/>
        </authorList>
    </citation>
    <scope>NUCLEOTIDE SEQUENCE [LARGE SCALE GENOMIC DNA]</scope>
    <source>
        <strain evidence="9 10">DSM 12042</strain>
    </source>
</reference>
<keyword evidence="7" id="KW-0418">Kinase</keyword>
<evidence type="ECO:0000256" key="4">
    <source>
        <dbReference type="ARBA" id="ARBA00022597"/>
    </source>
</evidence>
<keyword evidence="4" id="KW-0762">Sugar transport</keyword>
<evidence type="ECO:0000256" key="2">
    <source>
        <dbReference type="ARBA" id="ARBA00022448"/>
    </source>
</evidence>
<evidence type="ECO:0000259" key="8">
    <source>
        <dbReference type="PROSITE" id="PS51101"/>
    </source>
</evidence>
<reference evidence="9 10" key="1">
    <citation type="submission" date="2008-12" db="EMBL/GenBank/DDBJ databases">
        <authorList>
            <person name="Fulton L."/>
            <person name="Clifton S."/>
            <person name="Fulton B."/>
            <person name="Xu J."/>
            <person name="Minx P."/>
            <person name="Pepin K.H."/>
            <person name="Johnson M."/>
            <person name="Bhonagiri V."/>
            <person name="Nash W.E."/>
            <person name="Mardis E.R."/>
            <person name="Wilson R.K."/>
        </authorList>
    </citation>
    <scope>NUCLEOTIDE SEQUENCE [LARGE SCALE GENOMIC DNA]</scope>
    <source>
        <strain evidence="9 10">DSM 12042</strain>
    </source>
</reference>
<dbReference type="STRING" id="545696.HOLDEFILI_00074"/>
<proteinExistence type="predicted"/>
<accession>B9Y2P9</accession>
<dbReference type="Pfam" id="PF03830">
    <property type="entry name" value="PTSIIB_sorb"/>
    <property type="match status" value="1"/>
</dbReference>
<protein>
    <submittedName>
        <fullName evidence="9">PTS system sorbose subfamily IIB component</fullName>
    </submittedName>
</protein>
<dbReference type="PROSITE" id="PS51101">
    <property type="entry name" value="PTS_EIIB_TYPE_4"/>
    <property type="match status" value="1"/>
</dbReference>
<dbReference type="Gene3D" id="3.40.35.10">
    <property type="entry name" value="Phosphotransferase system, sorbose subfamily IIB component"/>
    <property type="match status" value="1"/>
</dbReference>
<dbReference type="GO" id="GO:0005737">
    <property type="term" value="C:cytoplasm"/>
    <property type="evidence" value="ECO:0007669"/>
    <property type="project" value="UniProtKB-SubCell"/>
</dbReference>
<keyword evidence="5" id="KW-0808">Transferase</keyword>
<evidence type="ECO:0000313" key="9">
    <source>
        <dbReference type="EMBL" id="EEF69741.1"/>
    </source>
</evidence>
<evidence type="ECO:0000256" key="5">
    <source>
        <dbReference type="ARBA" id="ARBA00022679"/>
    </source>
</evidence>
<dbReference type="EMBL" id="ACCF01000004">
    <property type="protein sequence ID" value="EEF69741.1"/>
    <property type="molecule type" value="Genomic_DNA"/>
</dbReference>
<dbReference type="eggNOG" id="COG3444">
    <property type="taxonomic scope" value="Bacteria"/>
</dbReference>
<evidence type="ECO:0000256" key="6">
    <source>
        <dbReference type="ARBA" id="ARBA00022683"/>
    </source>
</evidence>
<dbReference type="Proteomes" id="UP000005950">
    <property type="component" value="Unassembled WGS sequence"/>
</dbReference>
<keyword evidence="3" id="KW-0963">Cytoplasm</keyword>
<evidence type="ECO:0000256" key="7">
    <source>
        <dbReference type="ARBA" id="ARBA00022777"/>
    </source>
</evidence>
<dbReference type="AlphaFoldDB" id="B9Y2P9"/>
<dbReference type="SUPFAM" id="SSF52728">
    <property type="entry name" value="PTS IIb component"/>
    <property type="match status" value="1"/>
</dbReference>
<name>B9Y2P9_9FIRM</name>
<comment type="subcellular location">
    <subcellularLocation>
        <location evidence="1">Cytoplasm</location>
    </subcellularLocation>
</comment>
<dbReference type="InterPro" id="IPR036667">
    <property type="entry name" value="PTS_IIB_sorbose-sp_sf"/>
</dbReference>
<sequence>MTMGKIVVRVDDRLIHGQTIVAWCPTLAIQEIIAIDDESAKNPMLKSIMTMSVPPLYKTHIVTTEEARSLLSQDSGNNRLVIVRFPKQLEDLEDTVLKADFVMLGNIAKRPDSVHKVSGATGIFYLSQQDVEVIDALSAKGADVCFHQLPNTTRTSWDAFRKTIE</sequence>
<feature type="domain" description="PTS EIIB type-4" evidence="8">
    <location>
        <begin position="1"/>
        <end position="165"/>
    </location>
</feature>
<evidence type="ECO:0000256" key="1">
    <source>
        <dbReference type="ARBA" id="ARBA00004496"/>
    </source>
</evidence>
<dbReference type="GO" id="GO:0016301">
    <property type="term" value="F:kinase activity"/>
    <property type="evidence" value="ECO:0007669"/>
    <property type="project" value="UniProtKB-KW"/>
</dbReference>
<evidence type="ECO:0000313" key="10">
    <source>
        <dbReference type="Proteomes" id="UP000005950"/>
    </source>
</evidence>
<comment type="caution">
    <text evidence="9">The sequence shown here is derived from an EMBL/GenBank/DDBJ whole genome shotgun (WGS) entry which is preliminary data.</text>
</comment>
<dbReference type="GO" id="GO:0008982">
    <property type="term" value="F:protein-N(PI)-phosphohistidine-sugar phosphotransferase activity"/>
    <property type="evidence" value="ECO:0007669"/>
    <property type="project" value="InterPro"/>
</dbReference>